<comment type="cofactor">
    <cofactor evidence="1">
        <name>Mg(2+)</name>
        <dbReference type="ChEBI" id="CHEBI:18420"/>
    </cofactor>
</comment>
<protein>
    <recommendedName>
        <fullName evidence="3">phosphoserine phosphatase</fullName>
        <ecNumber evidence="3">3.1.3.3</ecNumber>
    </recommendedName>
</protein>
<keyword evidence="8" id="KW-0718">Serine biosynthesis</keyword>
<dbReference type="AlphaFoldDB" id="A0A2I0AXQ0"/>
<dbReference type="SUPFAM" id="SSF56784">
    <property type="entry name" value="HAD-like"/>
    <property type="match status" value="1"/>
</dbReference>
<organism evidence="9 10">
    <name type="scientific">Apostasia shenzhenica</name>
    <dbReference type="NCBI Taxonomy" id="1088818"/>
    <lineage>
        <taxon>Eukaryota</taxon>
        <taxon>Viridiplantae</taxon>
        <taxon>Streptophyta</taxon>
        <taxon>Embryophyta</taxon>
        <taxon>Tracheophyta</taxon>
        <taxon>Spermatophyta</taxon>
        <taxon>Magnoliopsida</taxon>
        <taxon>Liliopsida</taxon>
        <taxon>Asparagales</taxon>
        <taxon>Orchidaceae</taxon>
        <taxon>Apostasioideae</taxon>
        <taxon>Apostasia</taxon>
    </lineage>
</organism>
<dbReference type="PANTHER" id="PTHR43344">
    <property type="entry name" value="PHOSPHOSERINE PHOSPHATASE"/>
    <property type="match status" value="1"/>
</dbReference>
<gene>
    <name evidence="9" type="primary">PSP</name>
    <name evidence="9" type="ORF">AXF42_Ash008379</name>
</gene>
<keyword evidence="7" id="KW-0460">Magnesium</keyword>
<evidence type="ECO:0000256" key="5">
    <source>
        <dbReference type="ARBA" id="ARBA00022723"/>
    </source>
</evidence>
<dbReference type="STRING" id="1088818.A0A2I0AXQ0"/>
<sequence>MRGSVPFEEDLVTRQAMFHPSLTQLYEFHDKKAIRISPGIAGLTNNLKARNTDVYFISGGFRQMI</sequence>
<evidence type="ECO:0000313" key="9">
    <source>
        <dbReference type="EMBL" id="PKA60320.1"/>
    </source>
</evidence>
<proteinExistence type="predicted"/>
<evidence type="ECO:0000256" key="4">
    <source>
        <dbReference type="ARBA" id="ARBA00022605"/>
    </source>
</evidence>
<evidence type="ECO:0000256" key="1">
    <source>
        <dbReference type="ARBA" id="ARBA00001946"/>
    </source>
</evidence>
<evidence type="ECO:0000256" key="6">
    <source>
        <dbReference type="ARBA" id="ARBA00022801"/>
    </source>
</evidence>
<keyword evidence="4" id="KW-0028">Amino-acid biosynthesis</keyword>
<dbReference type="EMBL" id="KZ451939">
    <property type="protein sequence ID" value="PKA60320.1"/>
    <property type="molecule type" value="Genomic_DNA"/>
</dbReference>
<dbReference type="EC" id="3.1.3.3" evidence="3"/>
<evidence type="ECO:0000256" key="7">
    <source>
        <dbReference type="ARBA" id="ARBA00022842"/>
    </source>
</evidence>
<evidence type="ECO:0000313" key="10">
    <source>
        <dbReference type="Proteomes" id="UP000236161"/>
    </source>
</evidence>
<dbReference type="Proteomes" id="UP000236161">
    <property type="component" value="Unassembled WGS sequence"/>
</dbReference>
<evidence type="ECO:0000256" key="3">
    <source>
        <dbReference type="ARBA" id="ARBA00012640"/>
    </source>
</evidence>
<dbReference type="GO" id="GO:0006564">
    <property type="term" value="P:L-serine biosynthetic process"/>
    <property type="evidence" value="ECO:0007669"/>
    <property type="project" value="UniProtKB-KW"/>
</dbReference>
<dbReference type="GO" id="GO:0000287">
    <property type="term" value="F:magnesium ion binding"/>
    <property type="evidence" value="ECO:0007669"/>
    <property type="project" value="TreeGrafter"/>
</dbReference>
<dbReference type="GO" id="GO:0036424">
    <property type="term" value="F:L-phosphoserine phosphatase activity"/>
    <property type="evidence" value="ECO:0007669"/>
    <property type="project" value="TreeGrafter"/>
</dbReference>
<comment type="pathway">
    <text evidence="2">Amino-acid biosynthesis; L-serine biosynthesis; L-serine from 3-phospho-D-glycerate: step 3/3.</text>
</comment>
<name>A0A2I0AXQ0_9ASPA</name>
<dbReference type="OrthoDB" id="27226at2759"/>
<keyword evidence="6 9" id="KW-0378">Hydrolase</keyword>
<accession>A0A2I0AXQ0</accession>
<dbReference type="InterPro" id="IPR036412">
    <property type="entry name" value="HAD-like_sf"/>
</dbReference>
<keyword evidence="5" id="KW-0479">Metal-binding</keyword>
<dbReference type="Gene3D" id="3.40.50.1000">
    <property type="entry name" value="HAD superfamily/HAD-like"/>
    <property type="match status" value="1"/>
</dbReference>
<keyword evidence="10" id="KW-1185">Reference proteome</keyword>
<dbReference type="GO" id="GO:0009507">
    <property type="term" value="C:chloroplast"/>
    <property type="evidence" value="ECO:0007669"/>
    <property type="project" value="TreeGrafter"/>
</dbReference>
<dbReference type="PANTHER" id="PTHR43344:SF2">
    <property type="entry name" value="PHOSPHOSERINE PHOSPHATASE"/>
    <property type="match status" value="1"/>
</dbReference>
<evidence type="ECO:0000256" key="2">
    <source>
        <dbReference type="ARBA" id="ARBA00005135"/>
    </source>
</evidence>
<dbReference type="InterPro" id="IPR023214">
    <property type="entry name" value="HAD_sf"/>
</dbReference>
<evidence type="ECO:0000256" key="8">
    <source>
        <dbReference type="ARBA" id="ARBA00023299"/>
    </source>
</evidence>
<dbReference type="InterPro" id="IPR050582">
    <property type="entry name" value="HAD-like_SerB"/>
</dbReference>
<reference evidence="9 10" key="1">
    <citation type="journal article" date="2017" name="Nature">
        <title>The Apostasia genome and the evolution of orchids.</title>
        <authorList>
            <person name="Zhang G.Q."/>
            <person name="Liu K.W."/>
            <person name="Li Z."/>
            <person name="Lohaus R."/>
            <person name="Hsiao Y.Y."/>
            <person name="Niu S.C."/>
            <person name="Wang J.Y."/>
            <person name="Lin Y.C."/>
            <person name="Xu Q."/>
            <person name="Chen L.J."/>
            <person name="Yoshida K."/>
            <person name="Fujiwara S."/>
            <person name="Wang Z.W."/>
            <person name="Zhang Y.Q."/>
            <person name="Mitsuda N."/>
            <person name="Wang M."/>
            <person name="Liu G.H."/>
            <person name="Pecoraro L."/>
            <person name="Huang H.X."/>
            <person name="Xiao X.J."/>
            <person name="Lin M."/>
            <person name="Wu X.Y."/>
            <person name="Wu W.L."/>
            <person name="Chen Y.Y."/>
            <person name="Chang S.B."/>
            <person name="Sakamoto S."/>
            <person name="Ohme-Takagi M."/>
            <person name="Yagi M."/>
            <person name="Zeng S.J."/>
            <person name="Shen C.Y."/>
            <person name="Yeh C.M."/>
            <person name="Luo Y.B."/>
            <person name="Tsai W.C."/>
            <person name="Van de Peer Y."/>
            <person name="Liu Z.J."/>
        </authorList>
    </citation>
    <scope>NUCLEOTIDE SEQUENCE [LARGE SCALE GENOMIC DNA]</scope>
    <source>
        <strain evidence="10">cv. Shenzhen</strain>
        <tissue evidence="9">Stem</tissue>
    </source>
</reference>